<accession>A0A7I7K8X3</accession>
<protein>
    <submittedName>
        <fullName evidence="3">Metallophosphatase</fullName>
    </submittedName>
</protein>
<dbReference type="InterPro" id="IPR038607">
    <property type="entry name" value="PhoD-like_sf"/>
</dbReference>
<dbReference type="Pfam" id="PF09423">
    <property type="entry name" value="PhoD"/>
    <property type="match status" value="1"/>
</dbReference>
<reference evidence="3 4" key="1">
    <citation type="journal article" date="2019" name="Emerg. Microbes Infect.">
        <title>Comprehensive subspecies identification of 175 nontuberculous mycobacteria species based on 7547 genomic profiles.</title>
        <authorList>
            <person name="Matsumoto Y."/>
            <person name="Kinjo T."/>
            <person name="Motooka D."/>
            <person name="Nabeya D."/>
            <person name="Jung N."/>
            <person name="Uechi K."/>
            <person name="Horii T."/>
            <person name="Iida T."/>
            <person name="Fujita J."/>
            <person name="Nakamura S."/>
        </authorList>
    </citation>
    <scope>NUCLEOTIDE SEQUENCE [LARGE SCALE GENOMIC DNA]</scope>
    <source>
        <strain evidence="3 4">JCM 6396</strain>
    </source>
</reference>
<dbReference type="KEGG" id="mdu:MDUV_53950"/>
<dbReference type="Pfam" id="PF25077">
    <property type="entry name" value="DUF7800"/>
    <property type="match status" value="1"/>
</dbReference>
<dbReference type="EMBL" id="AP022563">
    <property type="protein sequence ID" value="BBX20535.1"/>
    <property type="molecule type" value="Genomic_DNA"/>
</dbReference>
<evidence type="ECO:0000259" key="1">
    <source>
        <dbReference type="Pfam" id="PF09423"/>
    </source>
</evidence>
<dbReference type="Gene3D" id="3.60.21.70">
    <property type="entry name" value="PhoD-like phosphatase"/>
    <property type="match status" value="1"/>
</dbReference>
<gene>
    <name evidence="3" type="ORF">MDUV_53950</name>
</gene>
<evidence type="ECO:0000313" key="4">
    <source>
        <dbReference type="Proteomes" id="UP000467006"/>
    </source>
</evidence>
<dbReference type="InterPro" id="IPR029052">
    <property type="entry name" value="Metallo-depent_PP-like"/>
</dbReference>
<dbReference type="SUPFAM" id="SSF56300">
    <property type="entry name" value="Metallo-dependent phosphatases"/>
    <property type="match status" value="1"/>
</dbReference>
<sequence length="526" mass="60459">MECDGPCQVEVLGRTADTFEIDGHHFAVVCVEDLDPDREHPYQVHLDGRPAWPPPDYEFPQPRIRLIRDDGRLRLLFGSCRASGPHRPPDTHQRWWHKKGKGIDALRTYALRMLRQPSALWPDTVMMVGDQLYADQVPDPIKDIVADRQVHANGPVEVLEDFQEYCLGYQDAWSEPVVRWLLSTVPSAMIFDDHEINDKWNTSQAWLDAMRQTDWYETRIIGGLMAYWIYQHLGNLSPAELAEHKTFRQITETRDGSELVRDLARRAEYQDGHSRFSFCRDLGPARLLMLDSRTSRRLEPGNRRIMSPDEWDWIKSKVDGRYEHLLMASPTPFFLPAGMHFLETWADAVTDSTWGRWGSRLGERARMAANLDHWACFQLSFSELEQLILDVAAGRCGRTPDSLMMFGGNVHHCWVDEVSLPPDAPDSAMRIWNTVCSGMRKEVSLGQRISLQVGHTRPVAWIARGLARAARARRPQLSWRRVTRTHFRNQIGTLVIADGEAGVHIERVDGGWRKPRLVTVIEHKLV</sequence>
<dbReference type="PANTHER" id="PTHR37031:SF2">
    <property type="entry name" value="PHOD-LIKE PHOSPHATASE METALLOPHOSPHATASE DOMAIN-CONTAINING PROTEIN"/>
    <property type="match status" value="1"/>
</dbReference>
<feature type="domain" description="DUF7800" evidence="2">
    <location>
        <begin position="2"/>
        <end position="64"/>
    </location>
</feature>
<dbReference type="AlphaFoldDB" id="A0A7I7K8X3"/>
<dbReference type="InterPro" id="IPR056702">
    <property type="entry name" value="DUF7800"/>
</dbReference>
<dbReference type="PANTHER" id="PTHR37031">
    <property type="entry name" value="METALLOPHOSPHATASE BINDING DOMAIN PROTEIN"/>
    <property type="match status" value="1"/>
</dbReference>
<dbReference type="InterPro" id="IPR018946">
    <property type="entry name" value="PhoD-like_MPP"/>
</dbReference>
<dbReference type="Proteomes" id="UP000467006">
    <property type="component" value="Chromosome"/>
</dbReference>
<evidence type="ECO:0000313" key="3">
    <source>
        <dbReference type="EMBL" id="BBX20535.1"/>
    </source>
</evidence>
<keyword evidence="4" id="KW-1185">Reference proteome</keyword>
<organism evidence="3 4">
    <name type="scientific">Mycolicibacterium duvalii</name>
    <dbReference type="NCBI Taxonomy" id="39688"/>
    <lineage>
        <taxon>Bacteria</taxon>
        <taxon>Bacillati</taxon>
        <taxon>Actinomycetota</taxon>
        <taxon>Actinomycetes</taxon>
        <taxon>Mycobacteriales</taxon>
        <taxon>Mycobacteriaceae</taxon>
        <taxon>Mycolicibacterium</taxon>
    </lineage>
</organism>
<evidence type="ECO:0000259" key="2">
    <source>
        <dbReference type="Pfam" id="PF25077"/>
    </source>
</evidence>
<feature type="domain" description="PhoD-like phosphatase metallophosphatase" evidence="1">
    <location>
        <begin position="120"/>
        <end position="439"/>
    </location>
</feature>
<name>A0A7I7K8X3_9MYCO</name>
<proteinExistence type="predicted"/>